<dbReference type="InterPro" id="IPR003439">
    <property type="entry name" value="ABC_transporter-like_ATP-bd"/>
</dbReference>
<organism evidence="12 14">
    <name type="scientific">Arctia plantaginis</name>
    <name type="common">Wood tiger moth</name>
    <name type="synonym">Phalaena plantaginis</name>
    <dbReference type="NCBI Taxonomy" id="874455"/>
    <lineage>
        <taxon>Eukaryota</taxon>
        <taxon>Metazoa</taxon>
        <taxon>Ecdysozoa</taxon>
        <taxon>Arthropoda</taxon>
        <taxon>Hexapoda</taxon>
        <taxon>Insecta</taxon>
        <taxon>Pterygota</taxon>
        <taxon>Neoptera</taxon>
        <taxon>Endopterygota</taxon>
        <taxon>Lepidoptera</taxon>
        <taxon>Glossata</taxon>
        <taxon>Ditrysia</taxon>
        <taxon>Noctuoidea</taxon>
        <taxon>Erebidae</taxon>
        <taxon>Arctiinae</taxon>
        <taxon>Arctia</taxon>
    </lineage>
</organism>
<evidence type="ECO:0000313" key="13">
    <source>
        <dbReference type="Proteomes" id="UP000494106"/>
    </source>
</evidence>
<dbReference type="Pfam" id="PF00005">
    <property type="entry name" value="ABC_tran"/>
    <property type="match status" value="1"/>
</dbReference>
<dbReference type="GO" id="GO:0005886">
    <property type="term" value="C:plasma membrane"/>
    <property type="evidence" value="ECO:0007669"/>
    <property type="project" value="TreeGrafter"/>
</dbReference>
<evidence type="ECO:0000256" key="8">
    <source>
        <dbReference type="ARBA" id="ARBA00023136"/>
    </source>
</evidence>
<proteinExistence type="inferred from homology"/>
<dbReference type="InterPro" id="IPR050352">
    <property type="entry name" value="ABCG_transporters"/>
</dbReference>
<dbReference type="PROSITE" id="PS00211">
    <property type="entry name" value="ABC_TRANSPORTER_1"/>
    <property type="match status" value="1"/>
</dbReference>
<feature type="transmembrane region" description="Helical" evidence="9">
    <location>
        <begin position="596"/>
        <end position="618"/>
    </location>
</feature>
<dbReference type="Proteomes" id="UP000494256">
    <property type="component" value="Unassembled WGS sequence"/>
</dbReference>
<name>A0A8S1ANV6_ARCPL</name>
<dbReference type="PROSITE" id="PS50893">
    <property type="entry name" value="ABC_TRANSPORTER_2"/>
    <property type="match status" value="1"/>
</dbReference>
<dbReference type="InterPro" id="IPR027417">
    <property type="entry name" value="P-loop_NTPase"/>
</dbReference>
<keyword evidence="6" id="KW-0067">ATP-binding</keyword>
<feature type="transmembrane region" description="Helical" evidence="9">
    <location>
        <begin position="539"/>
        <end position="562"/>
    </location>
</feature>
<keyword evidence="4 9" id="KW-0812">Transmembrane</keyword>
<feature type="transmembrane region" description="Helical" evidence="9">
    <location>
        <begin position="370"/>
        <end position="391"/>
    </location>
</feature>
<evidence type="ECO:0000256" key="6">
    <source>
        <dbReference type="ARBA" id="ARBA00022840"/>
    </source>
</evidence>
<dbReference type="AlphaFoldDB" id="A0A8S1ANV6"/>
<dbReference type="InterPro" id="IPR013525">
    <property type="entry name" value="ABC2_TM"/>
</dbReference>
<dbReference type="GO" id="GO:0140359">
    <property type="term" value="F:ABC-type transporter activity"/>
    <property type="evidence" value="ECO:0007669"/>
    <property type="project" value="InterPro"/>
</dbReference>
<evidence type="ECO:0000259" key="10">
    <source>
        <dbReference type="PROSITE" id="PS50893"/>
    </source>
</evidence>
<dbReference type="GO" id="GO:0016887">
    <property type="term" value="F:ATP hydrolysis activity"/>
    <property type="evidence" value="ECO:0007669"/>
    <property type="project" value="InterPro"/>
</dbReference>
<dbReference type="InterPro" id="IPR017871">
    <property type="entry name" value="ABC_transporter-like_CS"/>
</dbReference>
<comment type="similarity">
    <text evidence="2">Belongs to the ABC transporter superfamily. ABCG family. Eye pigment precursor importer (TC 3.A.1.204) subfamily.</text>
</comment>
<protein>
    <recommendedName>
        <fullName evidence="10">ABC transporter domain-containing protein</fullName>
    </recommendedName>
</protein>
<keyword evidence="7 9" id="KW-1133">Transmembrane helix</keyword>
<comment type="subcellular location">
    <subcellularLocation>
        <location evidence="1">Membrane</location>
        <topology evidence="1">Multi-pass membrane protein</topology>
    </subcellularLocation>
</comment>
<evidence type="ECO:0000313" key="12">
    <source>
        <dbReference type="EMBL" id="CAB3247952.1"/>
    </source>
</evidence>
<feature type="domain" description="ABC transporter" evidence="10">
    <location>
        <begin position="23"/>
        <end position="269"/>
    </location>
</feature>
<dbReference type="FunFam" id="3.40.50.300:FF:001077">
    <property type="entry name" value="Uncharacterized protein, isoform A"/>
    <property type="match status" value="1"/>
</dbReference>
<evidence type="ECO:0000256" key="2">
    <source>
        <dbReference type="ARBA" id="ARBA00005814"/>
    </source>
</evidence>
<dbReference type="Proteomes" id="UP000494106">
    <property type="component" value="Unassembled WGS sequence"/>
</dbReference>
<gene>
    <name evidence="12" type="ORF">APLA_LOCUS12241</name>
    <name evidence="11" type="ORF">APLA_LOCUS1551</name>
</gene>
<dbReference type="Pfam" id="PF01061">
    <property type="entry name" value="ABC2_membrane"/>
    <property type="match status" value="1"/>
</dbReference>
<keyword evidence="3" id="KW-0813">Transport</keyword>
<dbReference type="SUPFAM" id="SSF52540">
    <property type="entry name" value="P-loop containing nucleoside triphosphate hydrolases"/>
    <property type="match status" value="1"/>
</dbReference>
<dbReference type="Gene3D" id="3.40.50.300">
    <property type="entry name" value="P-loop containing nucleotide triphosphate hydrolases"/>
    <property type="match status" value="1"/>
</dbReference>
<feature type="transmembrane region" description="Helical" evidence="9">
    <location>
        <begin position="403"/>
        <end position="426"/>
    </location>
</feature>
<reference evidence="13 14" key="1">
    <citation type="submission" date="2020-04" db="EMBL/GenBank/DDBJ databases">
        <authorList>
            <person name="Wallbank WR R."/>
            <person name="Pardo Diaz C."/>
            <person name="Kozak K."/>
            <person name="Martin S."/>
            <person name="Jiggins C."/>
            <person name="Moest M."/>
            <person name="Warren A I."/>
            <person name="Byers J.R.P. K."/>
            <person name="Montejo-Kovacevich G."/>
            <person name="Yen C E."/>
        </authorList>
    </citation>
    <scope>NUCLEOTIDE SEQUENCE [LARGE SCALE GENOMIC DNA]</scope>
</reference>
<dbReference type="PANTHER" id="PTHR48041:SF133">
    <property type="entry name" value="GH24286P"/>
    <property type="match status" value="1"/>
</dbReference>
<feature type="transmembrane region" description="Helical" evidence="9">
    <location>
        <begin position="514"/>
        <end position="532"/>
    </location>
</feature>
<comment type="caution">
    <text evidence="12">The sequence shown here is derived from an EMBL/GenBank/DDBJ whole genome shotgun (WGS) entry which is preliminary data.</text>
</comment>
<feature type="transmembrane region" description="Helical" evidence="9">
    <location>
        <begin position="446"/>
        <end position="474"/>
    </location>
</feature>
<dbReference type="PANTHER" id="PTHR48041">
    <property type="entry name" value="ABC TRANSPORTER G FAMILY MEMBER 28"/>
    <property type="match status" value="1"/>
</dbReference>
<evidence type="ECO:0000256" key="1">
    <source>
        <dbReference type="ARBA" id="ARBA00004141"/>
    </source>
</evidence>
<dbReference type="InterPro" id="IPR003593">
    <property type="entry name" value="AAA+_ATPase"/>
</dbReference>
<feature type="transmembrane region" description="Helical" evidence="9">
    <location>
        <begin position="486"/>
        <end position="508"/>
    </location>
</feature>
<dbReference type="EMBL" id="CADEBC010000135">
    <property type="protein sequence ID" value="CAB3223272.1"/>
    <property type="molecule type" value="Genomic_DNA"/>
</dbReference>
<dbReference type="OrthoDB" id="66620at2759"/>
<dbReference type="SMART" id="SM00382">
    <property type="entry name" value="AAA"/>
    <property type="match status" value="1"/>
</dbReference>
<keyword evidence="13" id="KW-1185">Reference proteome</keyword>
<evidence type="ECO:0000256" key="9">
    <source>
        <dbReference type="SAM" id="Phobius"/>
    </source>
</evidence>
<evidence type="ECO:0000256" key="5">
    <source>
        <dbReference type="ARBA" id="ARBA00022741"/>
    </source>
</evidence>
<evidence type="ECO:0000256" key="7">
    <source>
        <dbReference type="ARBA" id="ARBA00022989"/>
    </source>
</evidence>
<sequence>MASENSDSHETNSTLLVEDTLTISFQNISYNVATSCWTNINPRARKTRKTILNDVSGTFNAGELSVIMGPSGAGKSTLMDILAGYTKPSDGYIYINGRIRNEKKFRRRSCYILQDDKVQDMLTIRESLNFAADLKLGNHISQEQKKQRINEIIESLGLRAVIDVKSVNLSGGQRKRLAIGLELISDPQIMFLDEPTSGLDSSISKQIVYILHFLARQGRTVVVTMHQPSATLLRMVDRLYAVVGGQCAYVGAETQLRPCLEEMNLKCPAFHNPVDFLIEISAENSDMLIRESENGRNTRWMSNTLRDSDNNITVEYKPGEEVSLTMLPAPKEDFTRKTLLAIKSTYSTSFWKQFTILTRRSLWTIWRDPWFALTFASIHCGMALLVGTLYYKIGNDGFYALDTVKFLQFCLLFLMFTSFSAISIRFPQEIPVIRREHFNRWYSAGAYYMSTIISVVPLQTICTLLFAFITYFLTTQPVDFVRICNFCFILLMVSYVSLCKGLLIGAIFNVKNGVIMGPFFIMPFVMFSGNFIKTQDVPALFNWILQISFLKHGFVGLLLSVFGSERPNLNCEDHIYCHFKVPKTILKEYGALKEDYVSLVIALFGIGSTVAIIAFIILKIRLRNKW</sequence>
<dbReference type="EMBL" id="CADEBD010000337">
    <property type="protein sequence ID" value="CAB3247952.1"/>
    <property type="molecule type" value="Genomic_DNA"/>
</dbReference>
<keyword evidence="8 9" id="KW-0472">Membrane</keyword>
<dbReference type="GO" id="GO:0005524">
    <property type="term" value="F:ATP binding"/>
    <property type="evidence" value="ECO:0007669"/>
    <property type="project" value="UniProtKB-KW"/>
</dbReference>
<evidence type="ECO:0000256" key="3">
    <source>
        <dbReference type="ARBA" id="ARBA00022448"/>
    </source>
</evidence>
<evidence type="ECO:0000313" key="14">
    <source>
        <dbReference type="Proteomes" id="UP000494256"/>
    </source>
</evidence>
<evidence type="ECO:0000256" key="4">
    <source>
        <dbReference type="ARBA" id="ARBA00022692"/>
    </source>
</evidence>
<keyword evidence="5" id="KW-0547">Nucleotide-binding</keyword>
<evidence type="ECO:0000313" key="11">
    <source>
        <dbReference type="EMBL" id="CAB3223272.1"/>
    </source>
</evidence>
<accession>A0A8S1ANV6</accession>